<keyword evidence="1" id="KW-0732">Signal</keyword>
<evidence type="ECO:0000313" key="2">
    <source>
        <dbReference type="EMBL" id="KAH9522810.1"/>
    </source>
</evidence>
<feature type="chain" id="PRO_5037427049" evidence="1">
    <location>
        <begin position="25"/>
        <end position="69"/>
    </location>
</feature>
<accession>A0A922I8V1</accession>
<protein>
    <submittedName>
        <fullName evidence="2">Uncharacterized protein</fullName>
    </submittedName>
</protein>
<sequence length="69" mass="7715">MKLLIPSMAILAIISAIFLTIINPQIVDCGGYHGGYGYVQPIYYPVHGKGKYKSKIKIKSKSKGRYYYG</sequence>
<reference evidence="2" key="1">
    <citation type="submission" date="2013-05" db="EMBL/GenBank/DDBJ databases">
        <authorList>
            <person name="Yim A.K.Y."/>
            <person name="Chan T.F."/>
            <person name="Ji K.M."/>
            <person name="Liu X.Y."/>
            <person name="Zhou J.W."/>
            <person name="Li R.Q."/>
            <person name="Yang K.Y."/>
            <person name="Li J."/>
            <person name="Li M."/>
            <person name="Law P.T.W."/>
            <person name="Wu Y.L."/>
            <person name="Cai Z.L."/>
            <person name="Qin H."/>
            <person name="Bao Y."/>
            <person name="Leung R.K.K."/>
            <person name="Ng P.K.S."/>
            <person name="Zou J."/>
            <person name="Zhong X.J."/>
            <person name="Ran P.X."/>
            <person name="Zhong N.S."/>
            <person name="Liu Z.G."/>
            <person name="Tsui S.K.W."/>
        </authorList>
    </citation>
    <scope>NUCLEOTIDE SEQUENCE</scope>
    <source>
        <strain evidence="2">Derf</strain>
        <tissue evidence="2">Whole organism</tissue>
    </source>
</reference>
<evidence type="ECO:0000256" key="1">
    <source>
        <dbReference type="SAM" id="SignalP"/>
    </source>
</evidence>
<reference evidence="2" key="2">
    <citation type="journal article" date="2022" name="Res Sq">
        <title>Comparative Genomics Reveals Insights into the Divergent Evolution of Astigmatic Mites and Household Pest Adaptations.</title>
        <authorList>
            <person name="Xiong Q."/>
            <person name="Wan A.T.-Y."/>
            <person name="Liu X.-Y."/>
            <person name="Fung C.S.-H."/>
            <person name="Xiao X."/>
            <person name="Malainual N."/>
            <person name="Hou J."/>
            <person name="Wang L."/>
            <person name="Wang M."/>
            <person name="Yang K."/>
            <person name="Cui Y."/>
            <person name="Leung E."/>
            <person name="Nong W."/>
            <person name="Shin S.-K."/>
            <person name="Au S."/>
            <person name="Jeong K.Y."/>
            <person name="Chew F.T."/>
            <person name="Hui J."/>
            <person name="Leung T.F."/>
            <person name="Tungtrongchitr A."/>
            <person name="Zhong N."/>
            <person name="Liu Z."/>
            <person name="Tsui S."/>
        </authorList>
    </citation>
    <scope>NUCLEOTIDE SEQUENCE</scope>
    <source>
        <strain evidence="2">Derf</strain>
        <tissue evidence="2">Whole organism</tissue>
    </source>
</reference>
<gene>
    <name evidence="2" type="ORF">DERF_006368</name>
</gene>
<keyword evidence="3" id="KW-1185">Reference proteome</keyword>
<name>A0A922I8V1_DERFA</name>
<feature type="signal peptide" evidence="1">
    <location>
        <begin position="1"/>
        <end position="24"/>
    </location>
</feature>
<dbReference type="AlphaFoldDB" id="A0A922I8V1"/>
<dbReference type="Proteomes" id="UP000790347">
    <property type="component" value="Unassembled WGS sequence"/>
</dbReference>
<evidence type="ECO:0000313" key="3">
    <source>
        <dbReference type="Proteomes" id="UP000790347"/>
    </source>
</evidence>
<organism evidence="2 3">
    <name type="scientific">Dermatophagoides farinae</name>
    <name type="common">American house dust mite</name>
    <dbReference type="NCBI Taxonomy" id="6954"/>
    <lineage>
        <taxon>Eukaryota</taxon>
        <taxon>Metazoa</taxon>
        <taxon>Ecdysozoa</taxon>
        <taxon>Arthropoda</taxon>
        <taxon>Chelicerata</taxon>
        <taxon>Arachnida</taxon>
        <taxon>Acari</taxon>
        <taxon>Acariformes</taxon>
        <taxon>Sarcoptiformes</taxon>
        <taxon>Astigmata</taxon>
        <taxon>Psoroptidia</taxon>
        <taxon>Analgoidea</taxon>
        <taxon>Pyroglyphidae</taxon>
        <taxon>Dermatophagoidinae</taxon>
        <taxon>Dermatophagoides</taxon>
    </lineage>
</organism>
<dbReference type="EMBL" id="ASGP02000002">
    <property type="protein sequence ID" value="KAH9522810.1"/>
    <property type="molecule type" value="Genomic_DNA"/>
</dbReference>
<comment type="caution">
    <text evidence="2">The sequence shown here is derived from an EMBL/GenBank/DDBJ whole genome shotgun (WGS) entry which is preliminary data.</text>
</comment>
<proteinExistence type="predicted"/>